<evidence type="ECO:0000313" key="1">
    <source>
        <dbReference type="EMBL" id="JAQ00635.1"/>
    </source>
</evidence>
<feature type="non-terminal residue" evidence="1">
    <location>
        <position position="1"/>
    </location>
</feature>
<organism evidence="1">
    <name type="scientific">Lygus hesperus</name>
    <name type="common">Western plant bug</name>
    <dbReference type="NCBI Taxonomy" id="30085"/>
    <lineage>
        <taxon>Eukaryota</taxon>
        <taxon>Metazoa</taxon>
        <taxon>Ecdysozoa</taxon>
        <taxon>Arthropoda</taxon>
        <taxon>Hexapoda</taxon>
        <taxon>Insecta</taxon>
        <taxon>Pterygota</taxon>
        <taxon>Neoptera</taxon>
        <taxon>Paraneoptera</taxon>
        <taxon>Hemiptera</taxon>
        <taxon>Heteroptera</taxon>
        <taxon>Panheteroptera</taxon>
        <taxon>Cimicomorpha</taxon>
        <taxon>Miridae</taxon>
        <taxon>Mirini</taxon>
        <taxon>Lygus</taxon>
    </lineage>
</organism>
<name>A0A146KYH8_LYGHE</name>
<gene>
    <name evidence="1" type="ORF">g.24199</name>
</gene>
<reference evidence="1" key="1">
    <citation type="journal article" date="2016" name="Gigascience">
        <title>De novo construction of an expanded transcriptome assembly for the western tarnished plant bug, Lygus hesperus.</title>
        <authorList>
            <person name="Tassone E.E."/>
            <person name="Geib S.M."/>
            <person name="Hall B."/>
            <person name="Fabrick J.A."/>
            <person name="Brent C.S."/>
            <person name="Hull J.J."/>
        </authorList>
    </citation>
    <scope>NUCLEOTIDE SEQUENCE</scope>
</reference>
<accession>A0A146KYH8</accession>
<sequence>SSLTLSMGFQQSRCRVYAMPPKKFGHSLKMAFAAINAYILYRAEPQSFDPKKYFMECAGKDDVWHSVMRIVLLHYSSEFRPKRVGWEDSDFDTGCRRGCFPTAAEMAKRTEQRALLRGMEPCLKKTKEC</sequence>
<proteinExistence type="predicted"/>
<dbReference type="EMBL" id="GDHC01017994">
    <property type="protein sequence ID" value="JAQ00635.1"/>
    <property type="molecule type" value="Transcribed_RNA"/>
</dbReference>
<dbReference type="AlphaFoldDB" id="A0A146KYH8"/>
<protein>
    <submittedName>
        <fullName evidence="1">Uncharacterized protein</fullName>
    </submittedName>
</protein>